<comment type="subcellular location">
    <subcellularLocation>
        <location evidence="1 7">Cell membrane</location>
        <topology evidence="1 7">Multi-pass membrane protein</topology>
    </subcellularLocation>
</comment>
<evidence type="ECO:0000256" key="2">
    <source>
        <dbReference type="ARBA" id="ARBA00022448"/>
    </source>
</evidence>
<evidence type="ECO:0000259" key="8">
    <source>
        <dbReference type="PROSITE" id="PS50928"/>
    </source>
</evidence>
<keyword evidence="6 7" id="KW-0472">Membrane</keyword>
<evidence type="ECO:0000256" key="7">
    <source>
        <dbReference type="RuleBase" id="RU363032"/>
    </source>
</evidence>
<feature type="domain" description="ABC transmembrane type-1" evidence="8">
    <location>
        <begin position="88"/>
        <end position="278"/>
    </location>
</feature>
<dbReference type="SUPFAM" id="SSF161098">
    <property type="entry name" value="MetI-like"/>
    <property type="match status" value="1"/>
</dbReference>
<dbReference type="Pfam" id="PF00528">
    <property type="entry name" value="BPD_transp_1"/>
    <property type="match status" value="1"/>
</dbReference>
<dbReference type="InterPro" id="IPR035906">
    <property type="entry name" value="MetI-like_sf"/>
</dbReference>
<keyword evidence="3" id="KW-1003">Cell membrane</keyword>
<evidence type="ECO:0000256" key="4">
    <source>
        <dbReference type="ARBA" id="ARBA00022692"/>
    </source>
</evidence>
<sequence length="294" mass="33362">MASPAVLDPAGLKRRRLIRRVLWKGLVYLVLTATAALFVVPFLWLIITSLKPLEQVFTDPLIWIPHPIMWSNYVEALTTPAFRFTLLLRNTLFYVVTTTIGTLISSVIVAYAFARLRFAGRDILFTITLSTMMLPSIVTLIPTYVLFKWLGWVGSYAPLVVPAFFGSAFNIFLLRQFMRTIPWDLTDAAYVDGANDFVILWKIVVPLITPALLVIAVFNIMYTWNDFFGPLIYLGDSNQYPLVMGLYAFRTRFSIKWNLLMAASLATCFPLIALFFVAQRYFIEGITLTGLKGV</sequence>
<dbReference type="EMBL" id="DSYK01000135">
    <property type="protein sequence ID" value="HGS20747.1"/>
    <property type="molecule type" value="Genomic_DNA"/>
</dbReference>
<dbReference type="CDD" id="cd06261">
    <property type="entry name" value="TM_PBP2"/>
    <property type="match status" value="1"/>
</dbReference>
<evidence type="ECO:0000313" key="9">
    <source>
        <dbReference type="EMBL" id="HGS20747.1"/>
    </source>
</evidence>
<protein>
    <submittedName>
        <fullName evidence="9">Carbohydrate ABC transporter permease</fullName>
    </submittedName>
</protein>
<evidence type="ECO:0000256" key="3">
    <source>
        <dbReference type="ARBA" id="ARBA00022475"/>
    </source>
</evidence>
<evidence type="ECO:0000256" key="1">
    <source>
        <dbReference type="ARBA" id="ARBA00004651"/>
    </source>
</evidence>
<feature type="transmembrane region" description="Helical" evidence="7">
    <location>
        <begin position="21"/>
        <end position="47"/>
    </location>
</feature>
<dbReference type="InterPro" id="IPR000515">
    <property type="entry name" value="MetI-like"/>
</dbReference>
<organism evidence="9">
    <name type="scientific">Anaerolinea thermolimosa</name>
    <dbReference type="NCBI Taxonomy" id="229919"/>
    <lineage>
        <taxon>Bacteria</taxon>
        <taxon>Bacillati</taxon>
        <taxon>Chloroflexota</taxon>
        <taxon>Anaerolineae</taxon>
        <taxon>Anaerolineales</taxon>
        <taxon>Anaerolineaceae</taxon>
        <taxon>Anaerolinea</taxon>
    </lineage>
</organism>
<reference evidence="9" key="1">
    <citation type="journal article" date="2020" name="mSystems">
        <title>Genome- and Community-Level Interaction Insights into Carbon Utilization and Element Cycling Functions of Hydrothermarchaeota in Hydrothermal Sediment.</title>
        <authorList>
            <person name="Zhou Z."/>
            <person name="Liu Y."/>
            <person name="Xu W."/>
            <person name="Pan J."/>
            <person name="Luo Z.H."/>
            <person name="Li M."/>
        </authorList>
    </citation>
    <scope>NUCLEOTIDE SEQUENCE [LARGE SCALE GENOMIC DNA]</scope>
    <source>
        <strain evidence="9">SpSt-573</strain>
    </source>
</reference>
<feature type="transmembrane region" description="Helical" evidence="7">
    <location>
        <begin position="123"/>
        <end position="147"/>
    </location>
</feature>
<accession>A0A7C4PHX8</accession>
<gene>
    <name evidence="9" type="ORF">ENT37_02630</name>
</gene>
<keyword evidence="5 7" id="KW-1133">Transmembrane helix</keyword>
<dbReference type="PANTHER" id="PTHR43744:SF6">
    <property type="entry name" value="ABC TRANSPORTER PERMEASE PROTEIN YESQ-RELATED"/>
    <property type="match status" value="1"/>
</dbReference>
<evidence type="ECO:0000256" key="5">
    <source>
        <dbReference type="ARBA" id="ARBA00022989"/>
    </source>
</evidence>
<feature type="transmembrane region" description="Helical" evidence="7">
    <location>
        <begin position="92"/>
        <end position="114"/>
    </location>
</feature>
<keyword evidence="4 7" id="KW-0812">Transmembrane</keyword>
<feature type="transmembrane region" description="Helical" evidence="7">
    <location>
        <begin position="259"/>
        <end position="278"/>
    </location>
</feature>
<comment type="caution">
    <text evidence="9">The sequence shown here is derived from an EMBL/GenBank/DDBJ whole genome shotgun (WGS) entry which is preliminary data.</text>
</comment>
<feature type="transmembrane region" description="Helical" evidence="7">
    <location>
        <begin position="159"/>
        <end position="178"/>
    </location>
</feature>
<evidence type="ECO:0000256" key="6">
    <source>
        <dbReference type="ARBA" id="ARBA00023136"/>
    </source>
</evidence>
<name>A0A7C4PHX8_9CHLR</name>
<dbReference type="GO" id="GO:0055085">
    <property type="term" value="P:transmembrane transport"/>
    <property type="evidence" value="ECO:0007669"/>
    <property type="project" value="InterPro"/>
</dbReference>
<keyword evidence="2 7" id="KW-0813">Transport</keyword>
<dbReference type="PROSITE" id="PS50928">
    <property type="entry name" value="ABC_TM1"/>
    <property type="match status" value="1"/>
</dbReference>
<dbReference type="Gene3D" id="1.10.3720.10">
    <property type="entry name" value="MetI-like"/>
    <property type="match status" value="1"/>
</dbReference>
<dbReference type="GO" id="GO:0005886">
    <property type="term" value="C:plasma membrane"/>
    <property type="evidence" value="ECO:0007669"/>
    <property type="project" value="UniProtKB-SubCell"/>
</dbReference>
<comment type="similarity">
    <text evidence="7">Belongs to the binding-protein-dependent transport system permease family.</text>
</comment>
<dbReference type="PANTHER" id="PTHR43744">
    <property type="entry name" value="ABC TRANSPORTER PERMEASE PROTEIN MG189-RELATED-RELATED"/>
    <property type="match status" value="1"/>
</dbReference>
<proteinExistence type="inferred from homology"/>
<dbReference type="AlphaFoldDB" id="A0A7C4PHX8"/>
<feature type="transmembrane region" description="Helical" evidence="7">
    <location>
        <begin position="199"/>
        <end position="221"/>
    </location>
</feature>